<keyword evidence="5" id="KW-1185">Reference proteome</keyword>
<keyword evidence="2" id="KW-0472">Membrane</keyword>
<feature type="transmembrane region" description="Helical" evidence="2">
    <location>
        <begin position="50"/>
        <end position="83"/>
    </location>
</feature>
<dbReference type="EMBL" id="JAUHTC010000092">
    <property type="protein sequence ID" value="MDN4521583.1"/>
    <property type="molecule type" value="Genomic_DNA"/>
</dbReference>
<feature type="transmembrane region" description="Helical" evidence="2">
    <location>
        <begin position="95"/>
        <end position="120"/>
    </location>
</feature>
<evidence type="ECO:0000313" key="4">
    <source>
        <dbReference type="EMBL" id="MDN4521583.1"/>
    </source>
</evidence>
<name>A0ABT8HLE1_MYCAO</name>
<evidence type="ECO:0000256" key="1">
    <source>
        <dbReference type="SAM" id="MobiDB-lite"/>
    </source>
</evidence>
<dbReference type="Pfam" id="PF13828">
    <property type="entry name" value="DUF4190"/>
    <property type="match status" value="1"/>
</dbReference>
<gene>
    <name evidence="4" type="ORF">QYF68_27745</name>
</gene>
<dbReference type="Proteomes" id="UP001172687">
    <property type="component" value="Unassembled WGS sequence"/>
</dbReference>
<dbReference type="InterPro" id="IPR025241">
    <property type="entry name" value="DUF4190"/>
</dbReference>
<protein>
    <submittedName>
        <fullName evidence="4">DUF4190 domain-containing protein</fullName>
    </submittedName>
</protein>
<feature type="compositionally biased region" description="Pro residues" evidence="1">
    <location>
        <begin position="1"/>
        <end position="20"/>
    </location>
</feature>
<keyword evidence="2" id="KW-1133">Transmembrane helix</keyword>
<feature type="domain" description="DUF4190" evidence="3">
    <location>
        <begin position="48"/>
        <end position="114"/>
    </location>
</feature>
<reference evidence="4" key="1">
    <citation type="submission" date="2023-07" db="EMBL/GenBank/DDBJ databases">
        <title>Degradation of tert-butanol by M. austroafricanum TBA100.</title>
        <authorList>
            <person name="Helbich S."/>
            <person name="Vainshtein Y."/>
        </authorList>
    </citation>
    <scope>NUCLEOTIDE SEQUENCE</scope>
    <source>
        <strain evidence="4">TBA100</strain>
    </source>
</reference>
<dbReference type="RefSeq" id="WP_011780041.1">
    <property type="nucleotide sequence ID" value="NZ_CP070380.1"/>
</dbReference>
<organism evidence="4 5">
    <name type="scientific">Mycolicibacterium austroafricanum</name>
    <name type="common">Mycobacterium austroafricanum</name>
    <dbReference type="NCBI Taxonomy" id="39687"/>
    <lineage>
        <taxon>Bacteria</taxon>
        <taxon>Bacillati</taxon>
        <taxon>Actinomycetota</taxon>
        <taxon>Actinomycetes</taxon>
        <taxon>Mycobacteriales</taxon>
        <taxon>Mycobacteriaceae</taxon>
        <taxon>Mycolicibacterium</taxon>
    </lineage>
</organism>
<feature type="region of interest" description="Disordered" evidence="1">
    <location>
        <begin position="1"/>
        <end position="26"/>
    </location>
</feature>
<evidence type="ECO:0000313" key="5">
    <source>
        <dbReference type="Proteomes" id="UP001172687"/>
    </source>
</evidence>
<keyword evidence="2" id="KW-0812">Transmembrane</keyword>
<comment type="caution">
    <text evidence="4">The sequence shown here is derived from an EMBL/GenBank/DDBJ whole genome shotgun (WGS) entry which is preliminary data.</text>
</comment>
<sequence length="172" mass="17525">MSEPPPPPPGSYPGGYPPQPYGAYPPAYPTQPYGGYPPSPPTAPKNGLGTAALVLAIVGLLLCWTVAGGVLLGIAAIVMGFVARGRVKRGEATNGGVALAGIVLGAVAIVASLVIVAIYATLGVTLFKDLGGGDYLDCLQRAGNDQQAVQECADEFTQRVEESFSITVTPTP</sequence>
<evidence type="ECO:0000256" key="2">
    <source>
        <dbReference type="SAM" id="Phobius"/>
    </source>
</evidence>
<evidence type="ECO:0000259" key="3">
    <source>
        <dbReference type="Pfam" id="PF13828"/>
    </source>
</evidence>
<accession>A0ABT8HLE1</accession>
<proteinExistence type="predicted"/>